<evidence type="ECO:0000256" key="2">
    <source>
        <dbReference type="ARBA" id="ARBA00023004"/>
    </source>
</evidence>
<gene>
    <name evidence="5" type="ORF">DFE_0758</name>
</gene>
<keyword evidence="6" id="KW-1185">Reference proteome</keyword>
<dbReference type="GO" id="GO:0051536">
    <property type="term" value="F:iron-sulfur cluster binding"/>
    <property type="evidence" value="ECO:0007669"/>
    <property type="project" value="UniProtKB-KW"/>
</dbReference>
<dbReference type="RefSeq" id="WP_126376775.1">
    <property type="nucleotide sequence ID" value="NZ_AP017378.1"/>
</dbReference>
<dbReference type="PROSITE" id="PS00198">
    <property type="entry name" value="4FE4S_FER_1"/>
    <property type="match status" value="1"/>
</dbReference>
<dbReference type="Proteomes" id="UP000269883">
    <property type="component" value="Chromosome"/>
</dbReference>
<evidence type="ECO:0000259" key="4">
    <source>
        <dbReference type="PROSITE" id="PS51379"/>
    </source>
</evidence>
<dbReference type="OrthoDB" id="9773828at2"/>
<keyword evidence="1" id="KW-0479">Metal-binding</keyword>
<keyword evidence="3" id="KW-0411">Iron-sulfur</keyword>
<dbReference type="InterPro" id="IPR017896">
    <property type="entry name" value="4Fe4S_Fe-S-bd"/>
</dbReference>
<evidence type="ECO:0000256" key="1">
    <source>
        <dbReference type="ARBA" id="ARBA00022723"/>
    </source>
</evidence>
<dbReference type="KEGG" id="dfl:DFE_0758"/>
<name>A0A2Z6AW59_9BACT</name>
<protein>
    <submittedName>
        <fullName evidence="5">4Fe-4S ferredoxin iron-sulfur binding domain protein</fullName>
    </submittedName>
</protein>
<keyword evidence="2" id="KW-0408">Iron</keyword>
<dbReference type="AlphaFoldDB" id="A0A2Z6AW59"/>
<dbReference type="PROSITE" id="PS51379">
    <property type="entry name" value="4FE4S_FER_2"/>
    <property type="match status" value="1"/>
</dbReference>
<dbReference type="EMBL" id="AP017378">
    <property type="protein sequence ID" value="BBD07484.1"/>
    <property type="molecule type" value="Genomic_DNA"/>
</dbReference>
<feature type="domain" description="4Fe-4S ferredoxin-type" evidence="4">
    <location>
        <begin position="250"/>
        <end position="279"/>
    </location>
</feature>
<organism evidence="5 6">
    <name type="scientific">Desulfovibrio ferrophilus</name>
    <dbReference type="NCBI Taxonomy" id="241368"/>
    <lineage>
        <taxon>Bacteria</taxon>
        <taxon>Pseudomonadati</taxon>
        <taxon>Thermodesulfobacteriota</taxon>
        <taxon>Desulfovibrionia</taxon>
        <taxon>Desulfovibrionales</taxon>
        <taxon>Desulfovibrionaceae</taxon>
        <taxon>Desulfovibrio</taxon>
    </lineage>
</organism>
<reference evidence="5 6" key="1">
    <citation type="journal article" date="2018" name="Sci. Adv.">
        <title>Multi-heme cytochromes provide a pathway for survival in energy-limited environments.</title>
        <authorList>
            <person name="Deng X."/>
            <person name="Dohmae N."/>
            <person name="Nealson K.H."/>
            <person name="Hashimoto K."/>
            <person name="Okamoto A."/>
        </authorList>
    </citation>
    <scope>NUCLEOTIDE SEQUENCE [LARGE SCALE GENOMIC DNA]</scope>
    <source>
        <strain evidence="5 6">IS5</strain>
    </source>
</reference>
<sequence length="318" mass="35063">MAVIDDLRSAVRKALEEGRVDMVLGWRECSDPLRDAPFYARSPEDADKLVFGRGSVRNLAAYLPRLKGQKVGVVVKGCDSRSVAQLLSEGLIKRDDLVIFGLSCDGVLDRTRLGRQVDGVVLGATEDAGTVRVSTAAGECEVALDDALDERCLRCRYPNPVLADENFGEQVAPREPEGGVWADVDAFLELPLEERFRHWERELGRCLRCYACRDACPLCVCRDHCAAESRSPHWLSADSGVREKLLFQVMHCLHTAGRCTECGECQRACPVDIPILALRRALARDAEALFGHVAGTDPEGLAPLLTFKAEEETIPERD</sequence>
<evidence type="ECO:0000313" key="5">
    <source>
        <dbReference type="EMBL" id="BBD07484.1"/>
    </source>
</evidence>
<evidence type="ECO:0000313" key="6">
    <source>
        <dbReference type="Proteomes" id="UP000269883"/>
    </source>
</evidence>
<accession>A0A2Z6AW59</accession>
<dbReference type="SUPFAM" id="SSF46548">
    <property type="entry name" value="alpha-helical ferredoxin"/>
    <property type="match status" value="1"/>
</dbReference>
<dbReference type="InterPro" id="IPR009051">
    <property type="entry name" value="Helical_ferredxn"/>
</dbReference>
<dbReference type="GO" id="GO:0046872">
    <property type="term" value="F:metal ion binding"/>
    <property type="evidence" value="ECO:0007669"/>
    <property type="project" value="UniProtKB-KW"/>
</dbReference>
<dbReference type="Gene3D" id="1.10.1060.10">
    <property type="entry name" value="Alpha-helical ferredoxin"/>
    <property type="match status" value="1"/>
</dbReference>
<dbReference type="InterPro" id="IPR017900">
    <property type="entry name" value="4Fe4S_Fe_S_CS"/>
</dbReference>
<proteinExistence type="predicted"/>
<evidence type="ECO:0000256" key="3">
    <source>
        <dbReference type="ARBA" id="ARBA00023014"/>
    </source>
</evidence>